<sequence>MLLNSAVPLLLLLLPTLSSAFKSLPSKTFIQRVLVRSKTSLSYDSEGSSNFDLGSLTALTSTETWLTSAIPEGHLRKEVSYSLESTTSPCTLISHLFTRITSQTKLGSSHSTNYPSTSIPPYRSTMMVVCPNVFEEFEEFNRVVKTVMEVRRNGRSFNTMGVVEGMREMVAKELGEEDDEWQTSVNLAHLHPNFRNEDTPPPTPESPYEDLSDEERQYQEKIKLHKLKKTLARQSPLNSPHPPSITPDIFPQISPKLSAKTYLTLPSAIYREFNGKGVEEAYSFIFEGLGHYFEGVGGVGHIVVVMPKFLRGSATR</sequence>
<evidence type="ECO:0000256" key="1">
    <source>
        <dbReference type="SAM" id="MobiDB-lite"/>
    </source>
</evidence>
<evidence type="ECO:0000256" key="2">
    <source>
        <dbReference type="SAM" id="SignalP"/>
    </source>
</evidence>
<gene>
    <name evidence="3" type="ORF">TL16_g09704</name>
</gene>
<comment type="caution">
    <text evidence="3">The sequence shown here is derived from an EMBL/GenBank/DDBJ whole genome shotgun (WGS) entry which is preliminary data.</text>
</comment>
<reference evidence="4" key="1">
    <citation type="journal article" date="2023" name="Commun. Biol.">
        <title>Genome analysis of Parmales, the sister group of diatoms, reveals the evolutionary specialization of diatoms from phago-mixotrophs to photoautotrophs.</title>
        <authorList>
            <person name="Ban H."/>
            <person name="Sato S."/>
            <person name="Yoshikawa S."/>
            <person name="Yamada K."/>
            <person name="Nakamura Y."/>
            <person name="Ichinomiya M."/>
            <person name="Sato N."/>
            <person name="Blanc-Mathieu R."/>
            <person name="Endo H."/>
            <person name="Kuwata A."/>
            <person name="Ogata H."/>
        </authorList>
    </citation>
    <scope>NUCLEOTIDE SEQUENCE [LARGE SCALE GENOMIC DNA]</scope>
</reference>
<keyword evidence="2" id="KW-0732">Signal</keyword>
<dbReference type="AlphaFoldDB" id="A0A9W7EN09"/>
<evidence type="ECO:0000313" key="4">
    <source>
        <dbReference type="Proteomes" id="UP001162640"/>
    </source>
</evidence>
<dbReference type="EMBL" id="BLQM01000333">
    <property type="protein sequence ID" value="GMH83750.1"/>
    <property type="molecule type" value="Genomic_DNA"/>
</dbReference>
<organism evidence="3 4">
    <name type="scientific">Triparma laevis f. inornata</name>
    <dbReference type="NCBI Taxonomy" id="1714386"/>
    <lineage>
        <taxon>Eukaryota</taxon>
        <taxon>Sar</taxon>
        <taxon>Stramenopiles</taxon>
        <taxon>Ochrophyta</taxon>
        <taxon>Bolidophyceae</taxon>
        <taxon>Parmales</taxon>
        <taxon>Triparmaceae</taxon>
        <taxon>Triparma</taxon>
    </lineage>
</organism>
<accession>A0A9W7EN09</accession>
<feature type="signal peptide" evidence="2">
    <location>
        <begin position="1"/>
        <end position="20"/>
    </location>
</feature>
<feature type="region of interest" description="Disordered" evidence="1">
    <location>
        <begin position="191"/>
        <end position="214"/>
    </location>
</feature>
<name>A0A9W7EN09_9STRA</name>
<proteinExistence type="predicted"/>
<evidence type="ECO:0000313" key="3">
    <source>
        <dbReference type="EMBL" id="GMH83750.1"/>
    </source>
</evidence>
<protein>
    <submittedName>
        <fullName evidence="3">Uncharacterized protein</fullName>
    </submittedName>
</protein>
<feature type="chain" id="PRO_5040861789" evidence="2">
    <location>
        <begin position="21"/>
        <end position="316"/>
    </location>
</feature>
<dbReference type="Proteomes" id="UP001162640">
    <property type="component" value="Unassembled WGS sequence"/>
</dbReference>